<keyword evidence="1" id="KW-0479">Metal-binding</keyword>
<dbReference type="InterPro" id="IPR037523">
    <property type="entry name" value="VOC_core"/>
</dbReference>
<proteinExistence type="predicted"/>
<dbReference type="GO" id="GO:0004493">
    <property type="term" value="F:methylmalonyl-CoA epimerase activity"/>
    <property type="evidence" value="ECO:0007669"/>
    <property type="project" value="TreeGrafter"/>
</dbReference>
<reference evidence="3 4" key="1">
    <citation type="submission" date="2019-02" db="EMBL/GenBank/DDBJ databases">
        <title>Prokaryotic population dynamics and viral predation in marine succession experiment using metagenomics: the confinement effect.</title>
        <authorList>
            <person name="Haro-Moreno J.M."/>
            <person name="Rodriguez-Valera F."/>
            <person name="Lopez-Perez M."/>
        </authorList>
    </citation>
    <scope>NUCLEOTIDE SEQUENCE [LARGE SCALE GENOMIC DNA]</scope>
    <source>
        <strain evidence="3">MED-G157</strain>
    </source>
</reference>
<dbReference type="InterPro" id="IPR051785">
    <property type="entry name" value="MMCE/EMCE_epimerase"/>
</dbReference>
<gene>
    <name evidence="3" type="ORF">EVA68_03895</name>
</gene>
<dbReference type="GO" id="GO:0046491">
    <property type="term" value="P:L-methylmalonyl-CoA metabolic process"/>
    <property type="evidence" value="ECO:0007669"/>
    <property type="project" value="TreeGrafter"/>
</dbReference>
<organism evidence="3 4">
    <name type="scientific">OM182 bacterium</name>
    <dbReference type="NCBI Taxonomy" id="2510334"/>
    <lineage>
        <taxon>Bacteria</taxon>
        <taxon>Pseudomonadati</taxon>
        <taxon>Pseudomonadota</taxon>
        <taxon>Gammaproteobacteria</taxon>
        <taxon>OMG group</taxon>
        <taxon>OM182 clade</taxon>
    </lineage>
</organism>
<accession>A0A520S265</accession>
<comment type="caution">
    <text evidence="3">The sequence shown here is derived from an EMBL/GenBank/DDBJ whole genome shotgun (WGS) entry which is preliminary data.</text>
</comment>
<dbReference type="PROSITE" id="PS51819">
    <property type="entry name" value="VOC"/>
    <property type="match status" value="1"/>
</dbReference>
<dbReference type="InterPro" id="IPR029068">
    <property type="entry name" value="Glyas_Bleomycin-R_OHBP_Dase"/>
</dbReference>
<dbReference type="Pfam" id="PF13669">
    <property type="entry name" value="Glyoxalase_4"/>
    <property type="match status" value="1"/>
</dbReference>
<sequence>MTFKGVHHVVVRVKDLQAGIETWRDKFGLTLDRITESETLGIKQAIFNLNNGGFIELVAPLGQNSVVGKAIESRGEGMHTISMEVEDLNKTVAELEKNGVALIGKDEPLVYIHPKSANGMLVQLYESV</sequence>
<dbReference type="EMBL" id="SHAG01000010">
    <property type="protein sequence ID" value="RZO76565.1"/>
    <property type="molecule type" value="Genomic_DNA"/>
</dbReference>
<dbReference type="SUPFAM" id="SSF54593">
    <property type="entry name" value="Glyoxalase/Bleomycin resistance protein/Dihydroxybiphenyl dioxygenase"/>
    <property type="match status" value="1"/>
</dbReference>
<evidence type="ECO:0000313" key="3">
    <source>
        <dbReference type="EMBL" id="RZO76565.1"/>
    </source>
</evidence>
<feature type="domain" description="VOC" evidence="2">
    <location>
        <begin position="5"/>
        <end position="128"/>
    </location>
</feature>
<dbReference type="PANTHER" id="PTHR43048:SF3">
    <property type="entry name" value="METHYLMALONYL-COA EPIMERASE, MITOCHONDRIAL"/>
    <property type="match status" value="1"/>
</dbReference>
<evidence type="ECO:0000259" key="2">
    <source>
        <dbReference type="PROSITE" id="PS51819"/>
    </source>
</evidence>
<name>A0A520S265_9GAMM</name>
<dbReference type="Proteomes" id="UP000316199">
    <property type="component" value="Unassembled WGS sequence"/>
</dbReference>
<dbReference type="GO" id="GO:0046872">
    <property type="term" value="F:metal ion binding"/>
    <property type="evidence" value="ECO:0007669"/>
    <property type="project" value="UniProtKB-KW"/>
</dbReference>
<dbReference type="PANTHER" id="PTHR43048">
    <property type="entry name" value="METHYLMALONYL-COA EPIMERASE"/>
    <property type="match status" value="1"/>
</dbReference>
<dbReference type="Gene3D" id="3.10.180.10">
    <property type="entry name" value="2,3-Dihydroxybiphenyl 1,2-Dioxygenase, domain 1"/>
    <property type="match status" value="1"/>
</dbReference>
<evidence type="ECO:0000256" key="1">
    <source>
        <dbReference type="ARBA" id="ARBA00022723"/>
    </source>
</evidence>
<protein>
    <submittedName>
        <fullName evidence="3">Methylmalonyl-CoA epimerase</fullName>
    </submittedName>
</protein>
<evidence type="ECO:0000313" key="4">
    <source>
        <dbReference type="Proteomes" id="UP000316199"/>
    </source>
</evidence>
<dbReference type="AlphaFoldDB" id="A0A520S265"/>